<protein>
    <submittedName>
        <fullName evidence="1">Uncharacterized protein</fullName>
    </submittedName>
</protein>
<reference evidence="1 2" key="1">
    <citation type="submission" date="2013-08" db="EMBL/GenBank/DDBJ databases">
        <authorList>
            <person name="Stouthamer R."/>
            <person name="Nunney L."/>
        </authorList>
    </citation>
    <scope>NUCLEOTIDE SEQUENCE [LARGE SCALE GENOMIC DNA]</scope>
    <source>
        <strain evidence="2">ann-1</strain>
    </source>
</reference>
<gene>
    <name evidence="1" type="ORF">D934_03810</name>
</gene>
<evidence type="ECO:0000313" key="2">
    <source>
        <dbReference type="Proteomes" id="UP000027215"/>
    </source>
</evidence>
<dbReference type="Proteomes" id="UP000027215">
    <property type="component" value="Chromosome"/>
</dbReference>
<dbReference type="HOGENOM" id="CLU_2959918_0_0_6"/>
<dbReference type="AlphaFoldDB" id="A0A060HDQ0"/>
<dbReference type="EMBL" id="CP006696">
    <property type="protein sequence ID" value="AIC11062.1"/>
    <property type="molecule type" value="Genomic_DNA"/>
</dbReference>
<accession>A0A060HDQ0</accession>
<evidence type="ECO:0000313" key="1">
    <source>
        <dbReference type="EMBL" id="AIC11062.1"/>
    </source>
</evidence>
<organism evidence="1 2">
    <name type="scientific">Xylella fastidiosa subsp. sandyi Ann-1</name>
    <dbReference type="NCBI Taxonomy" id="155920"/>
    <lineage>
        <taxon>Bacteria</taxon>
        <taxon>Pseudomonadati</taxon>
        <taxon>Pseudomonadota</taxon>
        <taxon>Gammaproteobacteria</taxon>
        <taxon>Lysobacterales</taxon>
        <taxon>Lysobacteraceae</taxon>
        <taxon>Xylella</taxon>
    </lineage>
</organism>
<name>A0A060HDQ0_XYLFS</name>
<proteinExistence type="predicted"/>
<sequence>MQTADRQLQHNQVIIIDTKPIQIFPRANDYPNRASRITHHASRITHHASLKLIAKHCQI</sequence>
<dbReference type="KEGG" id="xfs:D934_03810"/>